<dbReference type="Proteomes" id="UP001244443">
    <property type="component" value="Chromosome"/>
</dbReference>
<evidence type="ECO:0000259" key="1">
    <source>
        <dbReference type="Pfam" id="PF18962"/>
    </source>
</evidence>
<dbReference type="EMBL" id="CP129968">
    <property type="protein sequence ID" value="WNB17167.1"/>
    <property type="molecule type" value="Genomic_DNA"/>
</dbReference>
<keyword evidence="4" id="KW-1185">Reference proteome</keyword>
<dbReference type="AlphaFoldDB" id="A0AA51X3P0"/>
<dbReference type="NCBIfam" id="TIGR04183">
    <property type="entry name" value="Por_Secre_tail"/>
    <property type="match status" value="1"/>
</dbReference>
<evidence type="ECO:0000313" key="2">
    <source>
        <dbReference type="EMBL" id="WMN06498.1"/>
    </source>
</evidence>
<reference evidence="3 4" key="1">
    <citation type="submission" date="2023-08" db="EMBL/GenBank/DDBJ databases">
        <title>Comparative genomics and taxonomic characterization of three novel marine species of genus Marivirga.</title>
        <authorList>
            <person name="Muhammad N."/>
            <person name="Kim S.-G."/>
        </authorList>
    </citation>
    <scope>NUCLEOTIDE SEQUENCE</scope>
    <source>
        <strain evidence="2 4">ABR2-2</strain>
        <strain evidence="3">BKB1-2</strain>
    </source>
</reference>
<dbReference type="KEGG" id="marp:QYS47_33130"/>
<organism evidence="3">
    <name type="scientific">Marivirga arenosa</name>
    <dbReference type="NCBI Taxonomy" id="3059076"/>
    <lineage>
        <taxon>Bacteria</taxon>
        <taxon>Pseudomonadati</taxon>
        <taxon>Bacteroidota</taxon>
        <taxon>Cytophagia</taxon>
        <taxon>Cytophagales</taxon>
        <taxon>Marivirgaceae</taxon>
        <taxon>Marivirga</taxon>
    </lineage>
</organism>
<protein>
    <submittedName>
        <fullName evidence="3">T9SS type A sorting domain-containing protein</fullName>
    </submittedName>
</protein>
<evidence type="ECO:0000313" key="3">
    <source>
        <dbReference type="EMBL" id="WNB17167.1"/>
    </source>
</evidence>
<dbReference type="RefSeq" id="WP_308356347.1">
    <property type="nucleotide sequence ID" value="NZ_CP129968.2"/>
</dbReference>
<gene>
    <name evidence="3" type="ORF">QYS47_33130</name>
    <name evidence="2" type="ORF">QYS48_32730</name>
</gene>
<evidence type="ECO:0000313" key="4">
    <source>
        <dbReference type="Proteomes" id="UP001244443"/>
    </source>
</evidence>
<accession>A0AA51X3P0</accession>
<name>A0AA51X3P0_9BACT</name>
<sequence length="638" mass="73134">MKPLWLLKIKIILIISGYSMVASAQIIEKPTNFKRINHTDFRSIANPDTITLPFWDDFSYDLSAPDSSLWQFGENVFVNNSYTYLPPSYNVATLDGFNGQGVAYADDAGNNGIGDSLVSQPIDLSAYSVNSNINLSFFWQQGYGGFAPDNQDSLKLSFKNEAGDWIQVNGFGGTGNVEPTKFSQHFERVNDQSFLHSGFQFKFEVSGNLAGDFDVWNIDYIYLNEGNTPVSTQNNAYDSYEDRTFSRKAETIFKDYYAIPLHHLNRNWLEENLKPSNFIYNNLWGGNSTNFSFGTEFFSIVYDTLKPLNIIDSLDVTGNFITDLQDTALFNYDLSNKAAFIDYLLAEKEQEDSIYLNFQFNLGTNDSLFFETINGVANYYPNLSFRQNDTISTIIPLDDFYAYDDGTAESRVQLNSRNYLLAQGFEMIGEQYLTGIEVYVPNITQNSSNQNITLLVWSDLTANTDDILRAKNVLISKETEINEFQRFSFDRPVLLSGEFYIGYREENDQPISIGFDKNTNNANRLYYNQSGTWEPNIILEGSVMIRPVFEEERITLSTRNPFNENWNMRVYPNPNSGLLKFTDNWDTISIYDLQGKIKYQSDNNEYKNELNISFLDKGLYFIKIRKGDLISTQKILLK</sequence>
<proteinExistence type="predicted"/>
<dbReference type="InterPro" id="IPR026444">
    <property type="entry name" value="Secre_tail"/>
</dbReference>
<dbReference type="Pfam" id="PF18962">
    <property type="entry name" value="Por_Secre_tail"/>
    <property type="match status" value="1"/>
</dbReference>
<dbReference type="EMBL" id="CP129970">
    <property type="protein sequence ID" value="WMN06498.1"/>
    <property type="molecule type" value="Genomic_DNA"/>
</dbReference>
<feature type="domain" description="Secretion system C-terminal sorting" evidence="1">
    <location>
        <begin position="570"/>
        <end position="636"/>
    </location>
</feature>
<dbReference type="Proteomes" id="UP001232019">
    <property type="component" value="Chromosome"/>
</dbReference>
<accession>A0AA51N5J2</accession>